<organism evidence="1 2">
    <name type="scientific">Thermosipho ferrireducens</name>
    <dbReference type="NCBI Taxonomy" id="2571116"/>
    <lineage>
        <taxon>Bacteria</taxon>
        <taxon>Thermotogati</taxon>
        <taxon>Thermotogota</taxon>
        <taxon>Thermotogae</taxon>
        <taxon>Thermotogales</taxon>
        <taxon>Fervidobacteriaceae</taxon>
        <taxon>Thermosipho</taxon>
    </lineage>
</organism>
<reference evidence="1 2" key="1">
    <citation type="submission" date="2021-03" db="EMBL/GenBank/DDBJ databases">
        <title>Thermosipho ferrireducens sp.nov., an anaerobic thermophilic iron-reducing bacterium isolated from a deep-sea hydrothermal sulfide deposits.</title>
        <authorList>
            <person name="Zeng X."/>
            <person name="Chen Y."/>
            <person name="Shao Z."/>
        </authorList>
    </citation>
    <scope>NUCLEOTIDE SEQUENCE [LARGE SCALE GENOMIC DNA]</scope>
    <source>
        <strain evidence="1 2">JL129W03</strain>
    </source>
</reference>
<dbReference type="SUPFAM" id="SSF109604">
    <property type="entry name" value="HD-domain/PDEase-like"/>
    <property type="match status" value="1"/>
</dbReference>
<evidence type="ECO:0008006" key="3">
    <source>
        <dbReference type="Google" id="ProtNLM"/>
    </source>
</evidence>
<dbReference type="EMBL" id="CP071446">
    <property type="protein sequence ID" value="QTA37906.1"/>
    <property type="molecule type" value="Genomic_DNA"/>
</dbReference>
<keyword evidence="2" id="KW-1185">Reference proteome</keyword>
<gene>
    <name evidence="1" type="ORF">JYK00_09340</name>
</gene>
<dbReference type="Gene3D" id="1.10.3210.10">
    <property type="entry name" value="Hypothetical protein af1432"/>
    <property type="match status" value="1"/>
</dbReference>
<evidence type="ECO:0000313" key="1">
    <source>
        <dbReference type="EMBL" id="QTA37906.1"/>
    </source>
</evidence>
<dbReference type="RefSeq" id="WP_207566627.1">
    <property type="nucleotide sequence ID" value="NZ_CP071446.1"/>
</dbReference>
<dbReference type="Proteomes" id="UP000671862">
    <property type="component" value="Chromosome"/>
</dbReference>
<name>A0ABX7S976_9BACT</name>
<evidence type="ECO:0000313" key="2">
    <source>
        <dbReference type="Proteomes" id="UP000671862"/>
    </source>
</evidence>
<protein>
    <recommendedName>
        <fullName evidence="3">HD domain-containing protein</fullName>
    </recommendedName>
</protein>
<proteinExistence type="predicted"/>
<accession>A0ABX7S976</accession>
<sequence>MVSIKKLEKFVESFYQNKDMMHNLSHIKRTLKAVKKITNYYNNIDRDLIVYSAYFHGIIYEKENLIRKFLETEGLSGEKINKIIQVSWESQKEKIPETLEGKILHDAHLIEGGTTFLIVKSLITGTLRGQTLEETIEYIEKNILGKFSCYLPETKGIYNKKEKFAKKFLEDLKENL</sequence>